<name>A0A0E2EK41_TREDN</name>
<evidence type="ECO:0000256" key="1">
    <source>
        <dbReference type="SAM" id="SignalP"/>
    </source>
</evidence>
<gene>
    <name evidence="2" type="ORF">HMPREF9726_00135</name>
</gene>
<organism evidence="2">
    <name type="scientific">Treponema denticola H-22</name>
    <dbReference type="NCBI Taxonomy" id="999432"/>
    <lineage>
        <taxon>Bacteria</taxon>
        <taxon>Pseudomonadati</taxon>
        <taxon>Spirochaetota</taxon>
        <taxon>Spirochaetia</taxon>
        <taxon>Spirochaetales</taxon>
        <taxon>Treponemataceae</taxon>
        <taxon>Treponema</taxon>
    </lineage>
</organism>
<keyword evidence="1" id="KW-0732">Signal</keyword>
<comment type="caution">
    <text evidence="2">The sequence shown here is derived from an EMBL/GenBank/DDBJ whole genome shotgun (WGS) entry which is preliminary data.</text>
</comment>
<dbReference type="EMBL" id="AGDV01000001">
    <property type="protein sequence ID" value="EMB35943.1"/>
    <property type="molecule type" value="Genomic_DNA"/>
</dbReference>
<proteinExistence type="predicted"/>
<dbReference type="PATRIC" id="fig|999432.5.peg.139"/>
<feature type="signal peptide" evidence="1">
    <location>
        <begin position="1"/>
        <end position="29"/>
    </location>
</feature>
<dbReference type="RefSeq" id="WP_002682650.1">
    <property type="nucleotide sequence ID" value="NZ_CM001795.1"/>
</dbReference>
<feature type="chain" id="PRO_5002393699" description="Tetratricopeptide repeat protein" evidence="1">
    <location>
        <begin position="30"/>
        <end position="679"/>
    </location>
</feature>
<protein>
    <recommendedName>
        <fullName evidence="3">Tetratricopeptide repeat protein</fullName>
    </recommendedName>
</protein>
<dbReference type="AlphaFoldDB" id="A0A0E2EK41"/>
<reference evidence="2" key="1">
    <citation type="submission" date="2012-01" db="EMBL/GenBank/DDBJ databases">
        <title>The Genome Sequence of Treponema denticola H-22.</title>
        <authorList>
            <consortium name="The Broad Institute Genome Sequencing Platform"/>
            <person name="Earl A."/>
            <person name="Ward D."/>
            <person name="Feldgarden M."/>
            <person name="Gevers D."/>
            <person name="Blanton J.M."/>
            <person name="Fenno C.J."/>
            <person name="Baranova O.V."/>
            <person name="Mathney J."/>
            <person name="Dewhirst F.E."/>
            <person name="Izard J."/>
            <person name="Young S.K."/>
            <person name="Zeng Q."/>
            <person name="Gargeya S."/>
            <person name="Fitzgerald M."/>
            <person name="Haas B."/>
            <person name="Abouelleil A."/>
            <person name="Alvarado L."/>
            <person name="Arachchi H.M."/>
            <person name="Berlin A."/>
            <person name="Chapman S.B."/>
            <person name="Gearin G."/>
            <person name="Goldberg J."/>
            <person name="Griggs A."/>
            <person name="Gujja S."/>
            <person name="Hansen M."/>
            <person name="Heiman D."/>
            <person name="Howarth C."/>
            <person name="Larimer J."/>
            <person name="Lui A."/>
            <person name="MacDonald P.J.P."/>
            <person name="McCowen C."/>
            <person name="Montmayeur A."/>
            <person name="Murphy C."/>
            <person name="Neiman D."/>
            <person name="Pearson M."/>
            <person name="Priest M."/>
            <person name="Roberts A."/>
            <person name="Saif S."/>
            <person name="Shea T."/>
            <person name="Sisk P."/>
            <person name="Stolte C."/>
            <person name="Sykes S."/>
            <person name="Wortman J."/>
            <person name="Nusbaum C."/>
            <person name="Birren B."/>
        </authorList>
    </citation>
    <scope>NUCLEOTIDE SEQUENCE [LARGE SCALE GENOMIC DNA]</scope>
    <source>
        <strain evidence="2">H-22</strain>
    </source>
</reference>
<evidence type="ECO:0000313" key="2">
    <source>
        <dbReference type="EMBL" id="EMB35943.1"/>
    </source>
</evidence>
<dbReference type="Proteomes" id="UP000011705">
    <property type="component" value="Chromosome"/>
</dbReference>
<evidence type="ECO:0008006" key="3">
    <source>
        <dbReference type="Google" id="ProtNLM"/>
    </source>
</evidence>
<accession>A0A0E2EK41</accession>
<dbReference type="HOGENOM" id="CLU_392278_0_0_12"/>
<sequence length="679" mass="78521">MKYSCRFKCFKLKHRLCAFFILICIGIYANQTEGVNLSAALSYLQNSAKLFTEEKWKDALFEAQLGEVYDSKTADFLYIQAVCSLKLNYPNEDVLQKVNAACTDGMIWRLYDINAGRLLAAQVNTRMLKYKEALDLVKRLPFESAESDYVRADALYGLGRYDEAKQLISEALDRWAFNSSFAKLFFLRERGKKVNFLGKKLAEHIISRLYAWQDEDPSLLLLASPFETKSEENIRRLKLYRGMYLPFTESYDLNDLYNRSYSTLLCLRYGIIDEQTAVNEFLSAKVYYFNPIFKEYILTQAMYESHLVELLRLVVNSELRNELKTFLSVYEGLIVDDENGDLIIDSKIYYKNGRPWCAEFDSFQTGYPEYTVECNFGIPSVIHGKKNEYSVSYDSYPAVKNFTKNGKKYTMRPLDLNWAPIELKELNLKLYGMHQKQQAFFSLKVGKNVRSLHEGALIYSAAFSEENTSYINGGIKKVFFDKGIPIKAEVTVLGEPYSQTNYRKGLPVFENIDKDGDGYFETRIEYDPKGVLKRIDIDLNKNKLYEYSEYHQKDGSVTKVWDSDEDGSYEITYTQYGNGDSQTEWIHPKLNKKIRVSYKNGVPFQLFDGKENLLLIPSDKGNLFWLNRSPANIEKVNEKIIEIFNQTTLPVVSYMFGINNIEVFAVRSGGFVFAEIVNE</sequence>